<dbReference type="InterPro" id="IPR019888">
    <property type="entry name" value="Tscrpt_reg_AsnC-like"/>
</dbReference>
<dbReference type="PROSITE" id="PS50956">
    <property type="entry name" value="HTH_ASNC_2"/>
    <property type="match status" value="1"/>
</dbReference>
<evidence type="ECO:0000256" key="3">
    <source>
        <dbReference type="ARBA" id="ARBA00023163"/>
    </source>
</evidence>
<dbReference type="PANTHER" id="PTHR30154">
    <property type="entry name" value="LEUCINE-RESPONSIVE REGULATORY PROTEIN"/>
    <property type="match status" value="1"/>
</dbReference>
<dbReference type="InterPro" id="IPR019885">
    <property type="entry name" value="Tscrpt_reg_HTH_AsnC-type_CS"/>
</dbReference>
<dbReference type="CDD" id="cd00090">
    <property type="entry name" value="HTH_ARSR"/>
    <property type="match status" value="1"/>
</dbReference>
<keyword evidence="3" id="KW-0804">Transcription</keyword>
<dbReference type="SUPFAM" id="SSF54909">
    <property type="entry name" value="Dimeric alpha+beta barrel"/>
    <property type="match status" value="1"/>
</dbReference>
<dbReference type="InterPro" id="IPR036390">
    <property type="entry name" value="WH_DNA-bd_sf"/>
</dbReference>
<keyword evidence="6" id="KW-1185">Reference proteome</keyword>
<dbReference type="InterPro" id="IPR011991">
    <property type="entry name" value="ArsR-like_HTH"/>
</dbReference>
<proteinExistence type="predicted"/>
<comment type="caution">
    <text evidence="5">The sequence shown here is derived from an EMBL/GenBank/DDBJ whole genome shotgun (WGS) entry which is preliminary data.</text>
</comment>
<dbReference type="RefSeq" id="WP_115877835.1">
    <property type="nucleotide sequence ID" value="NZ_QTTQ01000009.1"/>
</dbReference>
<dbReference type="PRINTS" id="PR00033">
    <property type="entry name" value="HTHASNC"/>
</dbReference>
<dbReference type="GO" id="GO:0043200">
    <property type="term" value="P:response to amino acid"/>
    <property type="evidence" value="ECO:0007669"/>
    <property type="project" value="TreeGrafter"/>
</dbReference>
<dbReference type="SUPFAM" id="SSF46785">
    <property type="entry name" value="Winged helix' DNA-binding domain"/>
    <property type="match status" value="1"/>
</dbReference>
<name>A0A3D9RZZ5_9FLAO</name>
<dbReference type="Pfam" id="PF13412">
    <property type="entry name" value="HTH_24"/>
    <property type="match status" value="1"/>
</dbReference>
<dbReference type="EMBL" id="QTTQ01000009">
    <property type="protein sequence ID" value="REE83154.1"/>
    <property type="molecule type" value="Genomic_DNA"/>
</dbReference>
<dbReference type="InterPro" id="IPR019887">
    <property type="entry name" value="Tscrpt_reg_AsnC/Lrp_C"/>
</dbReference>
<dbReference type="InterPro" id="IPR000485">
    <property type="entry name" value="AsnC-type_HTH_dom"/>
</dbReference>
<dbReference type="GO" id="GO:0043565">
    <property type="term" value="F:sequence-specific DNA binding"/>
    <property type="evidence" value="ECO:0007669"/>
    <property type="project" value="InterPro"/>
</dbReference>
<dbReference type="InterPro" id="IPR036388">
    <property type="entry name" value="WH-like_DNA-bd_sf"/>
</dbReference>
<dbReference type="PANTHER" id="PTHR30154:SF34">
    <property type="entry name" value="TRANSCRIPTIONAL REGULATOR AZLB"/>
    <property type="match status" value="1"/>
</dbReference>
<keyword evidence="1" id="KW-0805">Transcription regulation</keyword>
<dbReference type="SMART" id="SM00344">
    <property type="entry name" value="HTH_ASNC"/>
    <property type="match status" value="1"/>
</dbReference>
<dbReference type="PROSITE" id="PS00519">
    <property type="entry name" value="HTH_ASNC_1"/>
    <property type="match status" value="1"/>
</dbReference>
<protein>
    <submittedName>
        <fullName evidence="5">Lrp/AsnC family transcriptional regulator</fullName>
    </submittedName>
</protein>
<gene>
    <name evidence="5" type="ORF">BX611_0437</name>
</gene>
<organism evidence="5 6">
    <name type="scientific">Lutibacter oceani</name>
    <dbReference type="NCBI Taxonomy" id="1853311"/>
    <lineage>
        <taxon>Bacteria</taxon>
        <taxon>Pseudomonadati</taxon>
        <taxon>Bacteroidota</taxon>
        <taxon>Flavobacteriia</taxon>
        <taxon>Flavobacteriales</taxon>
        <taxon>Flavobacteriaceae</taxon>
        <taxon>Lutibacter</taxon>
    </lineage>
</organism>
<dbReference type="GO" id="GO:0006355">
    <property type="term" value="P:regulation of DNA-templated transcription"/>
    <property type="evidence" value="ECO:0007669"/>
    <property type="project" value="UniProtKB-ARBA"/>
</dbReference>
<dbReference type="AlphaFoldDB" id="A0A3D9RZZ5"/>
<evidence type="ECO:0000256" key="2">
    <source>
        <dbReference type="ARBA" id="ARBA00023125"/>
    </source>
</evidence>
<keyword evidence="2" id="KW-0238">DNA-binding</keyword>
<feature type="domain" description="HTH asnC-type" evidence="4">
    <location>
        <begin position="5"/>
        <end position="66"/>
    </location>
</feature>
<dbReference type="Gene3D" id="3.30.70.920">
    <property type="match status" value="1"/>
</dbReference>
<accession>A0A3D9RZZ5</accession>
<dbReference type="Pfam" id="PF01037">
    <property type="entry name" value="AsnC_trans_reg"/>
    <property type="match status" value="1"/>
</dbReference>
<evidence type="ECO:0000259" key="4">
    <source>
        <dbReference type="PROSITE" id="PS50956"/>
    </source>
</evidence>
<dbReference type="GO" id="GO:0005829">
    <property type="term" value="C:cytosol"/>
    <property type="evidence" value="ECO:0007669"/>
    <property type="project" value="TreeGrafter"/>
</dbReference>
<sequence>MKGKLDEIDLKILDLLQNDCRITTKNLAKKLNLSTTPVFERIKKLEKEGYINKYVALLNERKIGLKQTVFIGVKLKGHTRSYLQKFLAQVNAFTEVMECYQVSGNFDFLLKIVLADIDAYETFVQTKLSLISELGNVHSYIAIKKGKNITTLDLKSLQNSI</sequence>
<dbReference type="InterPro" id="IPR011008">
    <property type="entry name" value="Dimeric_a/b-barrel"/>
</dbReference>
<reference evidence="5 6" key="1">
    <citation type="submission" date="2018-08" db="EMBL/GenBank/DDBJ databases">
        <title>Genomic Encyclopedia of Type Strains, Phase III (KMG-III): the genomes of soil and plant-associated and newly described type strains.</title>
        <authorList>
            <person name="Whitman W."/>
        </authorList>
    </citation>
    <scope>NUCLEOTIDE SEQUENCE [LARGE SCALE GENOMIC DNA]</scope>
    <source>
        <strain evidence="5 6">325-5</strain>
    </source>
</reference>
<dbReference type="OrthoDB" id="9800326at2"/>
<evidence type="ECO:0000313" key="6">
    <source>
        <dbReference type="Proteomes" id="UP000256429"/>
    </source>
</evidence>
<dbReference type="Proteomes" id="UP000256429">
    <property type="component" value="Unassembled WGS sequence"/>
</dbReference>
<evidence type="ECO:0000313" key="5">
    <source>
        <dbReference type="EMBL" id="REE83154.1"/>
    </source>
</evidence>
<evidence type="ECO:0000256" key="1">
    <source>
        <dbReference type="ARBA" id="ARBA00023015"/>
    </source>
</evidence>
<dbReference type="Gene3D" id="1.10.10.10">
    <property type="entry name" value="Winged helix-like DNA-binding domain superfamily/Winged helix DNA-binding domain"/>
    <property type="match status" value="1"/>
</dbReference>